<feature type="domain" description="Ferrous iron transporter FeoA-like" evidence="2">
    <location>
        <begin position="6"/>
        <end position="82"/>
    </location>
</feature>
<protein>
    <submittedName>
        <fullName evidence="3">Ferrous iron transport protein</fullName>
    </submittedName>
</protein>
<evidence type="ECO:0000259" key="2">
    <source>
        <dbReference type="SMART" id="SM00899"/>
    </source>
</evidence>
<gene>
    <name evidence="3" type="primary">feoA</name>
    <name evidence="3" type="ORF">STPYR_10878</name>
</gene>
<dbReference type="Pfam" id="PF04023">
    <property type="entry name" value="FeoA"/>
    <property type="match status" value="1"/>
</dbReference>
<keyword evidence="1" id="KW-0408">Iron</keyword>
<organism evidence="3">
    <name type="scientific">uncultured Stenotrophomonas sp</name>
    <dbReference type="NCBI Taxonomy" id="165438"/>
    <lineage>
        <taxon>Bacteria</taxon>
        <taxon>Pseudomonadati</taxon>
        <taxon>Pseudomonadota</taxon>
        <taxon>Gammaproteobacteria</taxon>
        <taxon>Lysobacterales</taxon>
        <taxon>Lysobacteraceae</taxon>
        <taxon>Stenotrophomonas</taxon>
        <taxon>environmental samples</taxon>
    </lineage>
</organism>
<name>A0A1Y5Q0Y8_9GAMM</name>
<dbReference type="AlphaFoldDB" id="A0A1Y5Q0Y8"/>
<dbReference type="GO" id="GO:0046914">
    <property type="term" value="F:transition metal ion binding"/>
    <property type="evidence" value="ECO:0007669"/>
    <property type="project" value="InterPro"/>
</dbReference>
<dbReference type="SMART" id="SM00899">
    <property type="entry name" value="FeoA"/>
    <property type="match status" value="1"/>
</dbReference>
<reference evidence="3" key="1">
    <citation type="submission" date="2016-03" db="EMBL/GenBank/DDBJ databases">
        <authorList>
            <person name="Ploux O."/>
        </authorList>
    </citation>
    <scope>NUCLEOTIDE SEQUENCE</scope>
    <source>
        <strain evidence="3">UC10</strain>
    </source>
</reference>
<dbReference type="InterPro" id="IPR008988">
    <property type="entry name" value="Transcriptional_repressor_C"/>
</dbReference>
<dbReference type="InterPro" id="IPR038157">
    <property type="entry name" value="FeoA_core_dom"/>
</dbReference>
<sequence length="86" mass="9278">MSAHPVTLSDLPLHAAAQVEEVQDMHANDAIARRLRELGFVDGEDVRVVARGPLGGEPLLVQVGFTRFALRRSEAARIRVHKGGAA</sequence>
<dbReference type="PANTHER" id="PTHR42954:SF2">
    <property type="entry name" value="FE(2+) TRANSPORT PROTEIN A"/>
    <property type="match status" value="1"/>
</dbReference>
<evidence type="ECO:0000256" key="1">
    <source>
        <dbReference type="ARBA" id="ARBA00023004"/>
    </source>
</evidence>
<dbReference type="EMBL" id="FLTS01000001">
    <property type="protein sequence ID" value="SBV35948.1"/>
    <property type="molecule type" value="Genomic_DNA"/>
</dbReference>
<evidence type="ECO:0000313" key="3">
    <source>
        <dbReference type="EMBL" id="SBV35948.1"/>
    </source>
</evidence>
<dbReference type="InterPro" id="IPR007167">
    <property type="entry name" value="Fe-transptr_FeoA-like"/>
</dbReference>
<dbReference type="PANTHER" id="PTHR42954">
    <property type="entry name" value="FE(2+) TRANSPORT PROTEIN A"/>
    <property type="match status" value="1"/>
</dbReference>
<accession>A0A1Y5Q0Y8</accession>
<dbReference type="InterPro" id="IPR052713">
    <property type="entry name" value="FeoA"/>
</dbReference>
<proteinExistence type="predicted"/>
<dbReference type="Gene3D" id="2.30.30.90">
    <property type="match status" value="1"/>
</dbReference>
<dbReference type="SUPFAM" id="SSF50037">
    <property type="entry name" value="C-terminal domain of transcriptional repressors"/>
    <property type="match status" value="1"/>
</dbReference>